<dbReference type="InterPro" id="IPR000015">
    <property type="entry name" value="Fimb_usher"/>
</dbReference>
<keyword evidence="7" id="KW-0472">Membrane</keyword>
<keyword evidence="3" id="KW-0813">Transport</keyword>
<keyword evidence="5" id="KW-0812">Transmembrane</keyword>
<dbReference type="GO" id="GO:0009279">
    <property type="term" value="C:cell outer membrane"/>
    <property type="evidence" value="ECO:0007669"/>
    <property type="project" value="UniProtKB-SubCell"/>
</dbReference>
<sequence>MNPDKKHCYGRQYGWLQVNIFSLLLLGYVSSSYAESVPVQKIRFSPEFFKIPGVPGDPNLENTDLSLFEEKGGQLPGDYLVDVMVNGQPAEKITLKFLASSGKPGLFACLTTGDLTRWGIRQPVHPEKLCSQDIADIFPEATEKLDLNKRQLLLSIPQQELLPPGWLRVPAALWDEGIPAAMINYDYSGGQQSNEGSHTSSQYLGLNGSLNLMGWRLRNQSNWTEQRTRRGVSTTQWSSLNTYLQHDYASGQGGMFTLGQTYTNGDLFDSFAFEGIKAESDDGMLNATLAGYSPVIRGIATTQAQVIVRQNGSIIYQKNVAPGPFELRDVSAFTSGDVQVEVHEADGSINRFTQASGAVPVLQREGRVRYSVAAGRYRQDGVVQGRGERPDFLQGTAAWGLPAEFTVYGGVQASEHYTAAMLGGGRFFPVLGALSVDVTQARAQFDQDRSHPGNQQGQAFRFAWSRGFDTTGTSLSLAGYRYATSGFYTFSEMQQFQQGEHNSNPDWQKTHLRSRIQFTLSQPVGWNSEFGQVSLSGSQDSYWNEGGSGQNWTTTYSTTIAPASIGISLGYSKTPRYGSANKTAMFNISVPLSGWLPDSSLTSNFSTRNSRTSLQTGVSGSVLSNQLNYSVSQGWQNQGQGATGNASATYLGRFGQVNGGYSYYQNGHQWLYGLSGGVTVHPHGVTLSQKLSLDGGNALVIAPGAKGVKVSNGTGISTDWSGYALVPNLSSYQHNNVALDVSDLPDDVDAKNTDINVVPTRGALVAAPFKVSVGYRALITLRYSPGVIPLGAAVVVKQDKEVVSQGIVDNGQVYLSGLPETGTLEVTWQNGAEHHCQAGFHITPSETGLNQITAVCR</sequence>
<feature type="domain" description="PapC-like C-terminal" evidence="9">
    <location>
        <begin position="778"/>
        <end position="843"/>
    </location>
</feature>
<dbReference type="AlphaFoldDB" id="A0A743Z3C3"/>
<dbReference type="PANTHER" id="PTHR30451:SF9">
    <property type="entry name" value="F1 CAPSULE-ANCHORING PROTEIN"/>
    <property type="match status" value="1"/>
</dbReference>
<evidence type="ECO:0000256" key="8">
    <source>
        <dbReference type="ARBA" id="ARBA00023237"/>
    </source>
</evidence>
<comment type="similarity">
    <text evidence="2">Belongs to the fimbrial export usher family.</text>
</comment>
<keyword evidence="4" id="KW-1134">Transmembrane beta strand</keyword>
<dbReference type="GO" id="GO:0015473">
    <property type="term" value="F:fimbrial usher porin activity"/>
    <property type="evidence" value="ECO:0007669"/>
    <property type="project" value="InterPro"/>
</dbReference>
<dbReference type="InterPro" id="IPR042186">
    <property type="entry name" value="FimD_plug_dom"/>
</dbReference>
<dbReference type="GO" id="GO:0009297">
    <property type="term" value="P:pilus assembly"/>
    <property type="evidence" value="ECO:0007669"/>
    <property type="project" value="InterPro"/>
</dbReference>
<feature type="domain" description="PapC N-terminal" evidence="10">
    <location>
        <begin position="59"/>
        <end position="188"/>
    </location>
</feature>
<name>A0A743Z3C3_SALER</name>
<dbReference type="InterPro" id="IPR037224">
    <property type="entry name" value="PapC_N_sf"/>
</dbReference>
<protein>
    <submittedName>
        <fullName evidence="11">Fimbrial biogenesis outer membrane usher protein</fullName>
    </submittedName>
</protein>
<dbReference type="Pfam" id="PF13953">
    <property type="entry name" value="PapC_C"/>
    <property type="match status" value="1"/>
</dbReference>
<reference evidence="11" key="1">
    <citation type="journal article" date="2018" name="Genome Biol.">
        <title>SKESA: strategic k-mer extension for scrupulous assemblies.</title>
        <authorList>
            <person name="Souvorov A."/>
            <person name="Agarwala R."/>
            <person name="Lipman D.J."/>
        </authorList>
    </citation>
    <scope>NUCLEOTIDE SEQUENCE</scope>
    <source>
        <strain evidence="11">MA.CK_01/00000941</strain>
    </source>
</reference>
<dbReference type="Gene3D" id="3.10.20.410">
    <property type="match status" value="1"/>
</dbReference>
<evidence type="ECO:0000313" key="11">
    <source>
        <dbReference type="EMBL" id="HAF2207067.1"/>
    </source>
</evidence>
<evidence type="ECO:0000256" key="6">
    <source>
        <dbReference type="ARBA" id="ARBA00022729"/>
    </source>
</evidence>
<keyword evidence="8" id="KW-0998">Cell outer membrane</keyword>
<evidence type="ECO:0000256" key="1">
    <source>
        <dbReference type="ARBA" id="ARBA00004571"/>
    </source>
</evidence>
<dbReference type="InterPro" id="IPR043142">
    <property type="entry name" value="PapC-like_C_sf"/>
</dbReference>
<evidence type="ECO:0000256" key="5">
    <source>
        <dbReference type="ARBA" id="ARBA00022692"/>
    </source>
</evidence>
<evidence type="ECO:0000256" key="2">
    <source>
        <dbReference type="ARBA" id="ARBA00008064"/>
    </source>
</evidence>
<comment type="caution">
    <text evidence="11">The sequence shown here is derived from an EMBL/GenBank/DDBJ whole genome shotgun (WGS) entry which is preliminary data.</text>
</comment>
<evidence type="ECO:0000256" key="7">
    <source>
        <dbReference type="ARBA" id="ARBA00023136"/>
    </source>
</evidence>
<dbReference type="InterPro" id="IPR025949">
    <property type="entry name" value="PapC-like_C"/>
</dbReference>
<dbReference type="Gene3D" id="2.60.40.2070">
    <property type="match status" value="1"/>
</dbReference>
<dbReference type="Pfam" id="PF00577">
    <property type="entry name" value="Usher"/>
    <property type="match status" value="1"/>
</dbReference>
<keyword evidence="6" id="KW-0732">Signal</keyword>
<dbReference type="InterPro" id="IPR025885">
    <property type="entry name" value="PapC_N"/>
</dbReference>
<dbReference type="Gene3D" id="2.60.40.2610">
    <property type="entry name" value="Outer membrane usher protein FimD, plug domain"/>
    <property type="match status" value="1"/>
</dbReference>
<proteinExistence type="inferred from homology"/>
<accession>A0A743Z3C3</accession>
<dbReference type="EMBL" id="DAAUOA010000053">
    <property type="protein sequence ID" value="HAF2207067.1"/>
    <property type="molecule type" value="Genomic_DNA"/>
</dbReference>
<evidence type="ECO:0000256" key="4">
    <source>
        <dbReference type="ARBA" id="ARBA00022452"/>
    </source>
</evidence>
<comment type="subcellular location">
    <subcellularLocation>
        <location evidence="1">Cell outer membrane</location>
        <topology evidence="1">Multi-pass membrane protein</topology>
    </subcellularLocation>
</comment>
<dbReference type="PANTHER" id="PTHR30451">
    <property type="entry name" value="OUTER MEMBRANE USHER PROTEIN"/>
    <property type="match status" value="1"/>
</dbReference>
<evidence type="ECO:0000259" key="9">
    <source>
        <dbReference type="Pfam" id="PF13953"/>
    </source>
</evidence>
<evidence type="ECO:0000256" key="3">
    <source>
        <dbReference type="ARBA" id="ARBA00022448"/>
    </source>
</evidence>
<organism evidence="11">
    <name type="scientific">Salmonella enterica</name>
    <name type="common">Salmonella choleraesuis</name>
    <dbReference type="NCBI Taxonomy" id="28901"/>
    <lineage>
        <taxon>Bacteria</taxon>
        <taxon>Pseudomonadati</taxon>
        <taxon>Pseudomonadota</taxon>
        <taxon>Gammaproteobacteria</taxon>
        <taxon>Enterobacterales</taxon>
        <taxon>Enterobacteriaceae</taxon>
        <taxon>Salmonella</taxon>
    </lineage>
</organism>
<reference evidence="11" key="2">
    <citation type="submission" date="2020-02" db="EMBL/GenBank/DDBJ databases">
        <authorList>
            <consortium name="NCBI Pathogen Detection Project"/>
        </authorList>
    </citation>
    <scope>NUCLEOTIDE SEQUENCE</scope>
    <source>
        <strain evidence="11">MA.CK_01/00000941</strain>
    </source>
</reference>
<dbReference type="SUPFAM" id="SSF141729">
    <property type="entry name" value="FimD N-terminal domain-like"/>
    <property type="match status" value="1"/>
</dbReference>
<gene>
    <name evidence="11" type="ORF">G8N85_005172</name>
</gene>
<evidence type="ECO:0000259" key="10">
    <source>
        <dbReference type="Pfam" id="PF13954"/>
    </source>
</evidence>
<dbReference type="Pfam" id="PF13954">
    <property type="entry name" value="PapC_N"/>
    <property type="match status" value="1"/>
</dbReference>
<dbReference type="Gene3D" id="2.60.40.3110">
    <property type="match status" value="1"/>
</dbReference>